<feature type="compositionally biased region" description="Low complexity" evidence="1">
    <location>
        <begin position="147"/>
        <end position="163"/>
    </location>
</feature>
<name>A0A250XPV2_9CHLO</name>
<gene>
    <name evidence="2" type="ORF">CEUSTIGMA_g12534.t1</name>
</gene>
<dbReference type="Proteomes" id="UP000232323">
    <property type="component" value="Unassembled WGS sequence"/>
</dbReference>
<evidence type="ECO:0000313" key="2">
    <source>
        <dbReference type="EMBL" id="GAX85114.1"/>
    </source>
</evidence>
<feature type="region of interest" description="Disordered" evidence="1">
    <location>
        <begin position="349"/>
        <end position="386"/>
    </location>
</feature>
<sequence>MLLTNVSSHQKENVIIVVKPKIQDVPGHEKEEKDVEEEEEEEEEDSYDDENDEEEEEEEEDDEGECEGEAAGHNYVKEYAPQMYAPPTHLLSQTASLKTYMQGPTEKIPEAQGVQSDDQQQITHQEAKLEAAMHECGSAQVAEDAAEISGAAEASASPENSSMEVLHITPEVAVSTTAADADGDTTQETLISGLHSAVLEFASNAGGESASSFYPSLTEEPPPGEYPRQPECAEVIPAQAQGESMTQEGALGQQRYTPTVKQVKLGEKGTGIEATAEPSIQVNIEEEDVEEEVEEEVVQGELDMAHEEVAANEEEVVSEQEEIAAKQDSSLTTCSDVNITSETLQASKASVSSMGNSQPSITASAKAQPPHKRFKVEPEPFPAYQPRKAPVFRGAVPCGNLRRPNHLLSLKPCHFP</sequence>
<feature type="region of interest" description="Disordered" evidence="1">
    <location>
        <begin position="138"/>
        <end position="163"/>
    </location>
</feature>
<evidence type="ECO:0000256" key="1">
    <source>
        <dbReference type="SAM" id="MobiDB-lite"/>
    </source>
</evidence>
<feature type="region of interest" description="Disordered" evidence="1">
    <location>
        <begin position="1"/>
        <end position="78"/>
    </location>
</feature>
<accession>A0A250XPV2</accession>
<feature type="compositionally biased region" description="Polar residues" evidence="1">
    <location>
        <begin position="349"/>
        <end position="365"/>
    </location>
</feature>
<feature type="compositionally biased region" description="Polar residues" evidence="1">
    <location>
        <begin position="113"/>
        <end position="124"/>
    </location>
</feature>
<dbReference type="EMBL" id="BEGY01000150">
    <property type="protein sequence ID" value="GAX85114.1"/>
    <property type="molecule type" value="Genomic_DNA"/>
</dbReference>
<comment type="caution">
    <text evidence="2">The sequence shown here is derived from an EMBL/GenBank/DDBJ whole genome shotgun (WGS) entry which is preliminary data.</text>
</comment>
<keyword evidence="3" id="KW-1185">Reference proteome</keyword>
<feature type="region of interest" description="Disordered" evidence="1">
    <location>
        <begin position="102"/>
        <end position="125"/>
    </location>
</feature>
<proteinExistence type="predicted"/>
<organism evidence="2 3">
    <name type="scientific">Chlamydomonas eustigma</name>
    <dbReference type="NCBI Taxonomy" id="1157962"/>
    <lineage>
        <taxon>Eukaryota</taxon>
        <taxon>Viridiplantae</taxon>
        <taxon>Chlorophyta</taxon>
        <taxon>core chlorophytes</taxon>
        <taxon>Chlorophyceae</taxon>
        <taxon>CS clade</taxon>
        <taxon>Chlamydomonadales</taxon>
        <taxon>Chlamydomonadaceae</taxon>
        <taxon>Chlamydomonas</taxon>
    </lineage>
</organism>
<dbReference type="AlphaFoldDB" id="A0A250XPV2"/>
<protein>
    <submittedName>
        <fullName evidence="2">Uncharacterized protein</fullName>
    </submittedName>
</protein>
<evidence type="ECO:0000313" key="3">
    <source>
        <dbReference type="Proteomes" id="UP000232323"/>
    </source>
</evidence>
<feature type="compositionally biased region" description="Acidic residues" evidence="1">
    <location>
        <begin position="34"/>
        <end position="68"/>
    </location>
</feature>
<reference evidence="2 3" key="1">
    <citation type="submission" date="2017-08" db="EMBL/GenBank/DDBJ databases">
        <title>Acidophilic green algal genome provides insights into adaptation to an acidic environment.</title>
        <authorList>
            <person name="Hirooka S."/>
            <person name="Hirose Y."/>
            <person name="Kanesaki Y."/>
            <person name="Higuchi S."/>
            <person name="Fujiwara T."/>
            <person name="Onuma R."/>
            <person name="Era A."/>
            <person name="Ohbayashi R."/>
            <person name="Uzuka A."/>
            <person name="Nozaki H."/>
            <person name="Yoshikawa H."/>
            <person name="Miyagishima S.Y."/>
        </authorList>
    </citation>
    <scope>NUCLEOTIDE SEQUENCE [LARGE SCALE GENOMIC DNA]</scope>
    <source>
        <strain evidence="2 3">NIES-2499</strain>
    </source>
</reference>
<feature type="region of interest" description="Disordered" evidence="1">
    <location>
        <begin position="205"/>
        <end position="229"/>
    </location>
</feature>